<accession>A0A0R1LTQ1</accession>
<dbReference type="GO" id="GO:0015144">
    <property type="term" value="F:carbohydrate transmembrane transporter activity"/>
    <property type="evidence" value="ECO:0007669"/>
    <property type="project" value="InterPro"/>
</dbReference>
<keyword evidence="4 9" id="KW-0762">Sugar transport</keyword>
<feature type="transmembrane region" description="Helical" evidence="8">
    <location>
        <begin position="206"/>
        <end position="226"/>
    </location>
</feature>
<feature type="transmembrane region" description="Helical" evidence="8">
    <location>
        <begin position="33"/>
        <end position="52"/>
    </location>
</feature>
<dbReference type="Proteomes" id="UP000051955">
    <property type="component" value="Unassembled WGS sequence"/>
</dbReference>
<keyword evidence="6 8" id="KW-1133">Transmembrane helix</keyword>
<keyword evidence="10" id="KW-1185">Reference proteome</keyword>
<dbReference type="PANTHER" id="PTHR16119:SF17">
    <property type="entry name" value="TRANSMEMBRANE PROTEIN 144"/>
    <property type="match status" value="1"/>
</dbReference>
<feature type="transmembrane region" description="Helical" evidence="8">
    <location>
        <begin position="261"/>
        <end position="280"/>
    </location>
</feature>
<dbReference type="STRING" id="1423715.FD25_GL000153"/>
<evidence type="ECO:0000256" key="3">
    <source>
        <dbReference type="ARBA" id="ARBA00022448"/>
    </source>
</evidence>
<dbReference type="RefSeq" id="WP_057802129.1">
    <property type="nucleotide sequence ID" value="NZ_AZDV01000006.1"/>
</dbReference>
<dbReference type="GO" id="GO:0005886">
    <property type="term" value="C:plasma membrane"/>
    <property type="evidence" value="ECO:0007669"/>
    <property type="project" value="UniProtKB-SubCell"/>
</dbReference>
<evidence type="ECO:0000313" key="10">
    <source>
        <dbReference type="Proteomes" id="UP000051955"/>
    </source>
</evidence>
<keyword evidence="7 8" id="KW-0472">Membrane</keyword>
<dbReference type="PANTHER" id="PTHR16119">
    <property type="entry name" value="TRANSMEMBRANE PROTEIN 144"/>
    <property type="match status" value="1"/>
</dbReference>
<organism evidence="9 10">
    <name type="scientific">Levilactobacillus acidifarinae DSM 19394 = JCM 15949</name>
    <dbReference type="NCBI Taxonomy" id="1423715"/>
    <lineage>
        <taxon>Bacteria</taxon>
        <taxon>Bacillati</taxon>
        <taxon>Bacillota</taxon>
        <taxon>Bacilli</taxon>
        <taxon>Lactobacillales</taxon>
        <taxon>Lactobacillaceae</taxon>
        <taxon>Levilactobacillus</taxon>
    </lineage>
</organism>
<dbReference type="AlphaFoldDB" id="A0A0R1LTQ1"/>
<gene>
    <name evidence="9" type="ORF">FD25_GL000153</name>
</gene>
<keyword evidence="3" id="KW-0813">Transport</keyword>
<name>A0A0R1LTQ1_9LACO</name>
<dbReference type="CDD" id="cd23110">
    <property type="entry name" value="GRP"/>
    <property type="match status" value="1"/>
</dbReference>
<evidence type="ECO:0000256" key="4">
    <source>
        <dbReference type="ARBA" id="ARBA00022597"/>
    </source>
</evidence>
<comment type="similarity">
    <text evidence="2">Belongs to the GRP transporter (TC 2.A.7.5) family.</text>
</comment>
<evidence type="ECO:0000256" key="1">
    <source>
        <dbReference type="ARBA" id="ARBA00004651"/>
    </source>
</evidence>
<feature type="transmembrane region" description="Helical" evidence="8">
    <location>
        <begin position="118"/>
        <end position="138"/>
    </location>
</feature>
<dbReference type="OrthoDB" id="1452595at2"/>
<dbReference type="EMBL" id="AZDV01000006">
    <property type="protein sequence ID" value="KRK95738.1"/>
    <property type="molecule type" value="Genomic_DNA"/>
</dbReference>
<evidence type="ECO:0000256" key="2">
    <source>
        <dbReference type="ARBA" id="ARBA00006117"/>
    </source>
</evidence>
<evidence type="ECO:0000256" key="8">
    <source>
        <dbReference type="SAM" id="Phobius"/>
    </source>
</evidence>
<comment type="subcellular location">
    <subcellularLocation>
        <location evidence="1">Cell membrane</location>
        <topology evidence="1">Multi-pass membrane protein</topology>
    </subcellularLocation>
</comment>
<evidence type="ECO:0000256" key="7">
    <source>
        <dbReference type="ARBA" id="ARBA00023136"/>
    </source>
</evidence>
<proteinExistence type="inferred from homology"/>
<feature type="transmembrane region" description="Helical" evidence="8">
    <location>
        <begin position="59"/>
        <end position="80"/>
    </location>
</feature>
<comment type="caution">
    <text evidence="9">The sequence shown here is derived from an EMBL/GenBank/DDBJ whole genome shotgun (WGS) entry which is preliminary data.</text>
</comment>
<evidence type="ECO:0000256" key="6">
    <source>
        <dbReference type="ARBA" id="ARBA00022989"/>
    </source>
</evidence>
<evidence type="ECO:0000256" key="5">
    <source>
        <dbReference type="ARBA" id="ARBA00022692"/>
    </source>
</evidence>
<protein>
    <submittedName>
        <fullName evidence="9">Sugar transport protein</fullName>
    </submittedName>
</protein>
<dbReference type="Pfam" id="PF06800">
    <property type="entry name" value="Sugar_transport"/>
    <property type="match status" value="1"/>
</dbReference>
<feature type="transmembrane region" description="Helical" evidence="8">
    <location>
        <begin position="232"/>
        <end position="254"/>
    </location>
</feature>
<evidence type="ECO:0000313" key="9">
    <source>
        <dbReference type="EMBL" id="KRK95738.1"/>
    </source>
</evidence>
<reference evidence="9 10" key="1">
    <citation type="journal article" date="2015" name="Genome Announc.">
        <title>Expanding the biotechnology potential of lactobacilli through comparative genomics of 213 strains and associated genera.</title>
        <authorList>
            <person name="Sun Z."/>
            <person name="Harris H.M."/>
            <person name="McCann A."/>
            <person name="Guo C."/>
            <person name="Argimon S."/>
            <person name="Zhang W."/>
            <person name="Yang X."/>
            <person name="Jeffery I.B."/>
            <person name="Cooney J.C."/>
            <person name="Kagawa T.F."/>
            <person name="Liu W."/>
            <person name="Song Y."/>
            <person name="Salvetti E."/>
            <person name="Wrobel A."/>
            <person name="Rasinkangas P."/>
            <person name="Parkhill J."/>
            <person name="Rea M.C."/>
            <person name="O'Sullivan O."/>
            <person name="Ritari J."/>
            <person name="Douillard F.P."/>
            <person name="Paul Ross R."/>
            <person name="Yang R."/>
            <person name="Briner A.E."/>
            <person name="Felis G.E."/>
            <person name="de Vos W.M."/>
            <person name="Barrangou R."/>
            <person name="Klaenhammer T.R."/>
            <person name="Caufield P.W."/>
            <person name="Cui Y."/>
            <person name="Zhang H."/>
            <person name="O'Toole P.W."/>
        </authorList>
    </citation>
    <scope>NUCLEOTIDE SEQUENCE [LARGE SCALE GENOMIC DNA]</scope>
    <source>
        <strain evidence="9 10">DSM 19394</strain>
    </source>
</reference>
<dbReference type="PATRIC" id="fig|1423715.3.peg.156"/>
<keyword evidence="5 8" id="KW-0812">Transmembrane</keyword>
<dbReference type="InterPro" id="IPR010651">
    <property type="entry name" value="Sugar_transport"/>
</dbReference>
<feature type="transmembrane region" description="Helical" evidence="8">
    <location>
        <begin position="173"/>
        <end position="194"/>
    </location>
</feature>
<sequence>MAILIGLIPALFWGILPIWMRKVTGGSFLQQLLGTSMGIVITATVLQLIFRFSISGHDFWLYFISGAFWSFGQCGQYWGYGKLGVSLTMPLSTAFQIIGNSLIGGWLFGEWTGWHDNLIGLGALVIIILGVLVANGVVGFSVKNLRGYLVLLATTFGYWGYSGFPHYANSTSGINGFLPQALGMLSTSLLLYLIGRRRLPGNDPAGLKNITSGLIFSVSSSVYLISLQLNGLVNAFVLTQLNVVVATLLGIVILKEADPRRTLTTSAGLGILIAGAVLMVQI</sequence>
<feature type="transmembrane region" description="Helical" evidence="8">
    <location>
        <begin position="145"/>
        <end position="161"/>
    </location>
</feature>